<feature type="binding site" evidence="1">
    <location>
        <position position="191"/>
    </location>
    <ligand>
        <name>[4Fe-4S] cluster</name>
        <dbReference type="ChEBI" id="CHEBI:49883"/>
    </ligand>
</feature>
<comment type="cofactor">
    <cofactor evidence="1">
        <name>[4Fe-4S] cluster</name>
        <dbReference type="ChEBI" id="CHEBI:49883"/>
    </cofactor>
</comment>
<dbReference type="Pfam" id="PF01136">
    <property type="entry name" value="Peptidase_U32"/>
    <property type="match status" value="1"/>
</dbReference>
<feature type="binding site" evidence="1">
    <location>
        <position position="39"/>
    </location>
    <ligand>
        <name>[4Fe-4S] cluster</name>
        <dbReference type="ChEBI" id="CHEBI:49883"/>
    </ligand>
</feature>
<dbReference type="InterPro" id="IPR051454">
    <property type="entry name" value="RNA/ubiquinone_mod_enzymes"/>
</dbReference>
<gene>
    <name evidence="1" type="primary">ubiV</name>
    <name evidence="2" type="ORF">C1H71_07550</name>
</gene>
<keyword evidence="1" id="KW-0408">Iron</keyword>
<accession>A0A7G3G8H4</accession>
<name>A0A7G3G8H4_9NEIS</name>
<feature type="binding site" evidence="1">
    <location>
        <position position="174"/>
    </location>
    <ligand>
        <name>[4Fe-4S] cluster</name>
        <dbReference type="ChEBI" id="CHEBI:49883"/>
    </ligand>
</feature>
<organism evidence="2 3">
    <name type="scientific">Iodobacter fluviatilis</name>
    <dbReference type="NCBI Taxonomy" id="537"/>
    <lineage>
        <taxon>Bacteria</taxon>
        <taxon>Pseudomonadati</taxon>
        <taxon>Pseudomonadota</taxon>
        <taxon>Betaproteobacteria</taxon>
        <taxon>Neisseriales</taxon>
        <taxon>Chitinibacteraceae</taxon>
        <taxon>Iodobacter</taxon>
    </lineage>
</organism>
<dbReference type="HAMAP" id="MF_02233">
    <property type="entry name" value="UbiV"/>
    <property type="match status" value="1"/>
</dbReference>
<dbReference type="InterPro" id="IPR043693">
    <property type="entry name" value="UbiV"/>
</dbReference>
<dbReference type="GO" id="GO:0006744">
    <property type="term" value="P:ubiquinone biosynthetic process"/>
    <property type="evidence" value="ECO:0007669"/>
    <property type="project" value="UniProtKB-UniRule"/>
</dbReference>
<reference evidence="2 3" key="1">
    <citation type="submission" date="2018-01" db="EMBL/GenBank/DDBJ databases">
        <title>Genome sequence of Iodobacter sp. strain PCH194 isolated from Indian Trans-Himalaya.</title>
        <authorList>
            <person name="Kumar V."/>
            <person name="Thakur V."/>
            <person name="Kumar S."/>
            <person name="Singh D."/>
        </authorList>
    </citation>
    <scope>NUCLEOTIDE SEQUENCE [LARGE SCALE GENOMIC DNA]</scope>
    <source>
        <strain evidence="2 3">PCH194</strain>
    </source>
</reference>
<feature type="binding site" evidence="1">
    <location>
        <position position="187"/>
    </location>
    <ligand>
        <name>[4Fe-4S] cluster</name>
        <dbReference type="ChEBI" id="CHEBI:49883"/>
    </ligand>
</feature>
<sequence>MKLSLGPILYYWPKQQVLDFYAEALTWPVDVIYLGEVVCSRRHELRSADWLALAKTLRAAGKEVVISSQALLESASDLSSLKKLAEAGGCLEANDLGAVKVARDLGMPFVAGPHLNIYNGAALDWFAAQGAMRWLPSLESSHTDIAAILAEKTNVIETEVFAHGYLPLAFSARCFTARYYGLNKDACEFRCLDHADGQLVATREGQGFLRLNGIQTQSSACQVLYAELPQMAEMGIDILRISPQAAGTGELAAAYAKKCSYPNAIHDFSTAYPQGMVNGYWHGEAGIKECI</sequence>
<comment type="subunit">
    <text evidence="1">Forms a heterodimer with UbiU.</text>
</comment>
<protein>
    <recommendedName>
        <fullName evidence="1">Ubiquinone biosynthesis protein UbiV</fullName>
    </recommendedName>
</protein>
<dbReference type="Proteomes" id="UP000515917">
    <property type="component" value="Chromosome"/>
</dbReference>
<dbReference type="NCBIfam" id="NF011991">
    <property type="entry name" value="PRK15447.1"/>
    <property type="match status" value="1"/>
</dbReference>
<dbReference type="AlphaFoldDB" id="A0A7G3G8H4"/>
<dbReference type="PANTHER" id="PTHR30217:SF11">
    <property type="entry name" value="UBIQUINONE BIOSYNTHESIS PROTEIN UBIV"/>
    <property type="match status" value="1"/>
</dbReference>
<keyword evidence="1" id="KW-0411">Iron-sulfur</keyword>
<keyword evidence="1" id="KW-0831">Ubiquinone biosynthesis</keyword>
<dbReference type="PANTHER" id="PTHR30217">
    <property type="entry name" value="PEPTIDASE U32 FAMILY"/>
    <property type="match status" value="1"/>
</dbReference>
<keyword evidence="1" id="KW-0004">4Fe-4S</keyword>
<dbReference type="RefSeq" id="WP_130105987.1">
    <property type="nucleotide sequence ID" value="NZ_CP025781.1"/>
</dbReference>
<dbReference type="EMBL" id="CP025781">
    <property type="protein sequence ID" value="QBC43408.1"/>
    <property type="molecule type" value="Genomic_DNA"/>
</dbReference>
<evidence type="ECO:0000256" key="1">
    <source>
        <dbReference type="HAMAP-Rule" id="MF_02233"/>
    </source>
</evidence>
<evidence type="ECO:0000313" key="2">
    <source>
        <dbReference type="EMBL" id="QBC43408.1"/>
    </source>
</evidence>
<evidence type="ECO:0000313" key="3">
    <source>
        <dbReference type="Proteomes" id="UP000515917"/>
    </source>
</evidence>
<comment type="function">
    <text evidence="1">Required for O(2)-independent ubiquinone (coenzyme Q) biosynthesis. Together with UbiU, is essential for the C6-hydroxylation reaction in the oxygen-independent ubiquinone biosynthesis pathway.</text>
</comment>
<dbReference type="GO" id="GO:0046872">
    <property type="term" value="F:metal ion binding"/>
    <property type="evidence" value="ECO:0007669"/>
    <property type="project" value="UniProtKB-KW"/>
</dbReference>
<dbReference type="UniPathway" id="UPA00232"/>
<proteinExistence type="inferred from homology"/>
<dbReference type="GO" id="GO:0051539">
    <property type="term" value="F:4 iron, 4 sulfur cluster binding"/>
    <property type="evidence" value="ECO:0007669"/>
    <property type="project" value="UniProtKB-UniRule"/>
</dbReference>
<dbReference type="KEGG" id="ifl:C1H71_07550"/>
<keyword evidence="1" id="KW-0479">Metal-binding</keyword>
<comment type="pathway">
    <text evidence="1">Cofactor biosynthesis; ubiquinone biosynthesis.</text>
</comment>
<comment type="similarity">
    <text evidence="1">Belongs to the peptidase U32 family. UbiV subfamily.</text>
</comment>
<dbReference type="InterPro" id="IPR001539">
    <property type="entry name" value="Peptidase_U32"/>
</dbReference>
<keyword evidence="3" id="KW-1185">Reference proteome</keyword>